<keyword evidence="5" id="KW-0520">NAD</keyword>
<name>A0AAD2CJW3_9STRA</name>
<dbReference type="InterPro" id="IPR054585">
    <property type="entry name" value="NDH2-like_C"/>
</dbReference>
<evidence type="ECO:0000313" key="10">
    <source>
        <dbReference type="Proteomes" id="UP001295423"/>
    </source>
</evidence>
<dbReference type="AlphaFoldDB" id="A0AAD2CJW3"/>
<evidence type="ECO:0000256" key="5">
    <source>
        <dbReference type="ARBA" id="ARBA00023027"/>
    </source>
</evidence>
<dbReference type="InterPro" id="IPR045024">
    <property type="entry name" value="NDH-2"/>
</dbReference>
<evidence type="ECO:0000313" key="9">
    <source>
        <dbReference type="EMBL" id="CAJ1935069.1"/>
    </source>
</evidence>
<keyword evidence="3" id="KW-0274">FAD</keyword>
<evidence type="ECO:0000259" key="7">
    <source>
        <dbReference type="Pfam" id="PF07992"/>
    </source>
</evidence>
<gene>
    <name evidence="9" type="ORF">CYCCA115_LOCUS4407</name>
</gene>
<evidence type="ECO:0000259" key="8">
    <source>
        <dbReference type="Pfam" id="PF22366"/>
    </source>
</evidence>
<evidence type="ECO:0000256" key="2">
    <source>
        <dbReference type="ARBA" id="ARBA00022630"/>
    </source>
</evidence>
<dbReference type="Pfam" id="PF22366">
    <property type="entry name" value="NDH2_C"/>
    <property type="match status" value="1"/>
</dbReference>
<comment type="caution">
    <text evidence="9">The sequence shown here is derived from an EMBL/GenBank/DDBJ whole genome shotgun (WGS) entry which is preliminary data.</text>
</comment>
<evidence type="ECO:0000256" key="6">
    <source>
        <dbReference type="SAM" id="SignalP"/>
    </source>
</evidence>
<keyword evidence="10" id="KW-1185">Reference proteome</keyword>
<dbReference type="PANTHER" id="PTHR43706:SF38">
    <property type="entry name" value="FAD_NAD(P)-BINDING DOMAIN-CONTAINING PROTEIN"/>
    <property type="match status" value="1"/>
</dbReference>
<reference evidence="9" key="1">
    <citation type="submission" date="2023-08" db="EMBL/GenBank/DDBJ databases">
        <authorList>
            <person name="Audoor S."/>
            <person name="Bilcke G."/>
        </authorList>
    </citation>
    <scope>NUCLEOTIDE SEQUENCE</scope>
</reference>
<evidence type="ECO:0000256" key="4">
    <source>
        <dbReference type="ARBA" id="ARBA00023002"/>
    </source>
</evidence>
<proteinExistence type="inferred from homology"/>
<dbReference type="SUPFAM" id="SSF51905">
    <property type="entry name" value="FAD/NAD(P)-binding domain"/>
    <property type="match status" value="2"/>
</dbReference>
<keyword evidence="2" id="KW-0285">Flavoprotein</keyword>
<dbReference type="PRINTS" id="PR00411">
    <property type="entry name" value="PNDRDTASEI"/>
</dbReference>
<dbReference type="Gene3D" id="3.50.50.100">
    <property type="match status" value="1"/>
</dbReference>
<dbReference type="GO" id="GO:0005739">
    <property type="term" value="C:mitochondrion"/>
    <property type="evidence" value="ECO:0007669"/>
    <property type="project" value="TreeGrafter"/>
</dbReference>
<comment type="similarity">
    <text evidence="1">Belongs to the NADH dehydrogenase family.</text>
</comment>
<dbReference type="Pfam" id="PF07992">
    <property type="entry name" value="Pyr_redox_2"/>
    <property type="match status" value="1"/>
</dbReference>
<keyword evidence="6" id="KW-0732">Signal</keyword>
<accession>A0AAD2CJW3</accession>
<evidence type="ECO:0008006" key="11">
    <source>
        <dbReference type="Google" id="ProtNLM"/>
    </source>
</evidence>
<feature type="chain" id="PRO_5042277083" description="FAD/NAD(P)-binding domain-containing protein" evidence="6">
    <location>
        <begin position="20"/>
        <end position="671"/>
    </location>
</feature>
<dbReference type="Proteomes" id="UP001295423">
    <property type="component" value="Unassembled WGS sequence"/>
</dbReference>
<protein>
    <recommendedName>
        <fullName evidence="11">FAD/NAD(P)-binding domain-containing protein</fullName>
    </recommendedName>
</protein>
<dbReference type="InterPro" id="IPR036188">
    <property type="entry name" value="FAD/NAD-bd_sf"/>
</dbReference>
<feature type="domain" description="FAD/NAD(P)-binding" evidence="7">
    <location>
        <begin position="179"/>
        <end position="541"/>
    </location>
</feature>
<dbReference type="GO" id="GO:0003954">
    <property type="term" value="F:NADH dehydrogenase activity"/>
    <property type="evidence" value="ECO:0007669"/>
    <property type="project" value="InterPro"/>
</dbReference>
<organism evidence="9 10">
    <name type="scientific">Cylindrotheca closterium</name>
    <dbReference type="NCBI Taxonomy" id="2856"/>
    <lineage>
        <taxon>Eukaryota</taxon>
        <taxon>Sar</taxon>
        <taxon>Stramenopiles</taxon>
        <taxon>Ochrophyta</taxon>
        <taxon>Bacillariophyta</taxon>
        <taxon>Bacillariophyceae</taxon>
        <taxon>Bacillariophycidae</taxon>
        <taxon>Bacillariales</taxon>
        <taxon>Bacillariaceae</taxon>
        <taxon>Cylindrotheca</taxon>
    </lineage>
</organism>
<evidence type="ECO:0000256" key="3">
    <source>
        <dbReference type="ARBA" id="ARBA00022827"/>
    </source>
</evidence>
<dbReference type="InterPro" id="IPR023753">
    <property type="entry name" value="FAD/NAD-binding_dom"/>
</dbReference>
<feature type="domain" description="External alternative NADH-ubiquinone oxidoreductase-like C-terminal" evidence="8">
    <location>
        <begin position="603"/>
        <end position="667"/>
    </location>
</feature>
<sequence length="671" mass="73795">MLQIIIAVLLLLASKTSLAFAPVVRMTAKSSSSSMIDMIMAPKKQNRDNTNTPLFYADTTESETVKEEKQSPELFAHFNSVTQGSKDDYFEDQVKTTDNKHPYRDKTMNVISSERKLKTWLHTQHLDSSNDFYPEGLPMDVVMERIGDTLEDVATHARRKGCESGKMSLTKDQEDSRKTVVVLGSGWGAHALMKVADCRKLRLVVVSPVNHFVFTPMLASSAVGTIEYRSMTEAVRSANPMIDDYLQGSAVGVDVHKKTVQVQLNSLLEDVTHGDPPTFEVPYDYLVCSVGCKINDWGIKGADKALRLKTLDDARILRRDISECLEFASRPDVAGDEHTAERTRRVTFLIVGGGPTGVELAGEILDLKADVTKFHASYPHLKENIRVVIAQGGSDLVPQFEPKLREEAKKSLEAKGAEVLLNTFVTEVGDGFANLKTNVLDEDGKVVGAKESTLPLGLTAWCAGTAPVPFVETLLEQLPPEARNRDGRIKVDKWLRPLMPSEDLTGSVYVIGDAAAFADQGFGATADFPLPQTAQVAGQQGAFLARLLDRGYDVAATPPMLLPAAAKSSNSTTAIDVFNDPQMRAWLELRGLDQAPGFIFLNLGILAYTGGGEALSQVQLGDYPLFSYFGSVAFLLWRSVYLVKQVATRNRVLVTFDWMKSNVFGRDMTRF</sequence>
<keyword evidence="4" id="KW-0560">Oxidoreductase</keyword>
<evidence type="ECO:0000256" key="1">
    <source>
        <dbReference type="ARBA" id="ARBA00005272"/>
    </source>
</evidence>
<dbReference type="EMBL" id="CAKOGP040000446">
    <property type="protein sequence ID" value="CAJ1935069.1"/>
    <property type="molecule type" value="Genomic_DNA"/>
</dbReference>
<dbReference type="PANTHER" id="PTHR43706">
    <property type="entry name" value="NADH DEHYDROGENASE"/>
    <property type="match status" value="1"/>
</dbReference>
<feature type="signal peptide" evidence="6">
    <location>
        <begin position="1"/>
        <end position="19"/>
    </location>
</feature>